<dbReference type="Pfam" id="PF01327">
    <property type="entry name" value="Pep_deformylase"/>
    <property type="match status" value="1"/>
</dbReference>
<name>A0A921GI67_9ACTN</name>
<comment type="similarity">
    <text evidence="1">Belongs to the polypeptide deformylase family.</text>
</comment>
<dbReference type="PRINTS" id="PR01576">
    <property type="entry name" value="PDEFORMYLASE"/>
</dbReference>
<dbReference type="EMBL" id="DYWQ01000115">
    <property type="protein sequence ID" value="HJF45643.1"/>
    <property type="molecule type" value="Genomic_DNA"/>
</dbReference>
<gene>
    <name evidence="2" type="ORF">K8U72_07705</name>
</gene>
<evidence type="ECO:0000313" key="2">
    <source>
        <dbReference type="EMBL" id="HJF45643.1"/>
    </source>
</evidence>
<organism evidence="2 3">
    <name type="scientific">Thermophilibacter provencensis</name>
    <dbReference type="NCBI Taxonomy" id="1852386"/>
    <lineage>
        <taxon>Bacteria</taxon>
        <taxon>Bacillati</taxon>
        <taxon>Actinomycetota</taxon>
        <taxon>Coriobacteriia</taxon>
        <taxon>Coriobacteriales</taxon>
        <taxon>Atopobiaceae</taxon>
        <taxon>Thermophilibacter</taxon>
    </lineage>
</organism>
<dbReference type="SUPFAM" id="SSF56420">
    <property type="entry name" value="Peptide deformylase"/>
    <property type="match status" value="1"/>
</dbReference>
<accession>A0A921GI67</accession>
<dbReference type="InterPro" id="IPR036821">
    <property type="entry name" value="Peptide_deformylase_sf"/>
</dbReference>
<protein>
    <submittedName>
        <fullName evidence="2">Peptide deformylase</fullName>
    </submittedName>
</protein>
<reference evidence="2" key="1">
    <citation type="journal article" date="2021" name="PeerJ">
        <title>Extensive microbial diversity within the chicken gut microbiome revealed by metagenomics and culture.</title>
        <authorList>
            <person name="Gilroy R."/>
            <person name="Ravi A."/>
            <person name="Getino M."/>
            <person name="Pursley I."/>
            <person name="Horton D.L."/>
            <person name="Alikhan N.F."/>
            <person name="Baker D."/>
            <person name="Gharbi K."/>
            <person name="Hall N."/>
            <person name="Watson M."/>
            <person name="Adriaenssens E.M."/>
            <person name="Foster-Nyarko E."/>
            <person name="Jarju S."/>
            <person name="Secka A."/>
            <person name="Antonio M."/>
            <person name="Oren A."/>
            <person name="Chaudhuri R.R."/>
            <person name="La Ragione R."/>
            <person name="Hildebrand F."/>
            <person name="Pallen M.J."/>
        </authorList>
    </citation>
    <scope>NUCLEOTIDE SEQUENCE</scope>
    <source>
        <strain evidence="2">CHK124-7917</strain>
    </source>
</reference>
<dbReference type="PANTHER" id="PTHR10458:SF22">
    <property type="entry name" value="PEPTIDE DEFORMYLASE"/>
    <property type="match status" value="1"/>
</dbReference>
<dbReference type="PANTHER" id="PTHR10458">
    <property type="entry name" value="PEPTIDE DEFORMYLASE"/>
    <property type="match status" value="1"/>
</dbReference>
<evidence type="ECO:0000256" key="1">
    <source>
        <dbReference type="ARBA" id="ARBA00010759"/>
    </source>
</evidence>
<dbReference type="InterPro" id="IPR023635">
    <property type="entry name" value="Peptide_deformylase"/>
</dbReference>
<dbReference type="RefSeq" id="WP_274959367.1">
    <property type="nucleotide sequence ID" value="NZ_DYWQ01000115.1"/>
</dbReference>
<sequence>MIKDLVQDEAVLSTPCEPATAEDAPVAQDLVDTLASIDDAVCLAANQIGVTKAVIAYQDDDGNAHVMYNPKILMALGGAKVEESCLTHEEPVRVTRFAKIKVSFDELVDGALRPRRRDYVGWTAQMIQHMVDHCKGRLV</sequence>
<evidence type="ECO:0000313" key="3">
    <source>
        <dbReference type="Proteomes" id="UP000697330"/>
    </source>
</evidence>
<dbReference type="Proteomes" id="UP000697330">
    <property type="component" value="Unassembled WGS sequence"/>
</dbReference>
<reference evidence="2" key="2">
    <citation type="submission" date="2021-09" db="EMBL/GenBank/DDBJ databases">
        <authorList>
            <person name="Gilroy R."/>
        </authorList>
    </citation>
    <scope>NUCLEOTIDE SEQUENCE</scope>
    <source>
        <strain evidence="2">CHK124-7917</strain>
    </source>
</reference>
<dbReference type="AlphaFoldDB" id="A0A921GI67"/>
<dbReference type="Gene3D" id="3.90.45.10">
    <property type="entry name" value="Peptide deformylase"/>
    <property type="match status" value="1"/>
</dbReference>
<comment type="caution">
    <text evidence="2">The sequence shown here is derived from an EMBL/GenBank/DDBJ whole genome shotgun (WGS) entry which is preliminary data.</text>
</comment>
<proteinExistence type="inferred from homology"/>
<dbReference type="GO" id="GO:0042586">
    <property type="term" value="F:peptide deformylase activity"/>
    <property type="evidence" value="ECO:0007669"/>
    <property type="project" value="InterPro"/>
</dbReference>